<protein>
    <submittedName>
        <fullName evidence="1">Uncharacterized protein</fullName>
    </submittedName>
</protein>
<dbReference type="AlphaFoldDB" id="A0A0A8YXN9"/>
<organism evidence="1">
    <name type="scientific">Arundo donax</name>
    <name type="common">Giant reed</name>
    <name type="synonym">Donax arundinaceus</name>
    <dbReference type="NCBI Taxonomy" id="35708"/>
    <lineage>
        <taxon>Eukaryota</taxon>
        <taxon>Viridiplantae</taxon>
        <taxon>Streptophyta</taxon>
        <taxon>Embryophyta</taxon>
        <taxon>Tracheophyta</taxon>
        <taxon>Spermatophyta</taxon>
        <taxon>Magnoliopsida</taxon>
        <taxon>Liliopsida</taxon>
        <taxon>Poales</taxon>
        <taxon>Poaceae</taxon>
        <taxon>PACMAD clade</taxon>
        <taxon>Arundinoideae</taxon>
        <taxon>Arundineae</taxon>
        <taxon>Arundo</taxon>
    </lineage>
</organism>
<sequence length="54" mass="6297">MMLINIPVKTNAIPLFIISNHRSYALLRFCYFQAASTFFCLLCTKDIFSLMQFV</sequence>
<accession>A0A0A8YXN9</accession>
<proteinExistence type="predicted"/>
<evidence type="ECO:0000313" key="1">
    <source>
        <dbReference type="EMBL" id="JAD30158.1"/>
    </source>
</evidence>
<reference evidence="1" key="2">
    <citation type="journal article" date="2015" name="Data Brief">
        <title>Shoot transcriptome of the giant reed, Arundo donax.</title>
        <authorList>
            <person name="Barrero R.A."/>
            <person name="Guerrero F.D."/>
            <person name="Moolhuijzen P."/>
            <person name="Goolsby J.A."/>
            <person name="Tidwell J."/>
            <person name="Bellgard S.E."/>
            <person name="Bellgard M.I."/>
        </authorList>
    </citation>
    <scope>NUCLEOTIDE SEQUENCE</scope>
    <source>
        <tissue evidence="1">Shoot tissue taken approximately 20 cm above the soil surface</tissue>
    </source>
</reference>
<reference evidence="1" key="1">
    <citation type="submission" date="2014-09" db="EMBL/GenBank/DDBJ databases">
        <authorList>
            <person name="Magalhaes I.L.F."/>
            <person name="Oliveira U."/>
            <person name="Santos F.R."/>
            <person name="Vidigal T.H.D.A."/>
            <person name="Brescovit A.D."/>
            <person name="Santos A.J."/>
        </authorList>
    </citation>
    <scope>NUCLEOTIDE SEQUENCE</scope>
    <source>
        <tissue evidence="1">Shoot tissue taken approximately 20 cm above the soil surface</tissue>
    </source>
</reference>
<dbReference type="EMBL" id="GBRH01267737">
    <property type="protein sequence ID" value="JAD30158.1"/>
    <property type="molecule type" value="Transcribed_RNA"/>
</dbReference>
<name>A0A0A8YXN9_ARUDO</name>